<dbReference type="RefSeq" id="XP_040763887.1">
    <property type="nucleotide sequence ID" value="XM_040907071.1"/>
</dbReference>
<dbReference type="InParanoid" id="A0A165E325"/>
<organism evidence="3 4">
    <name type="scientific">Laetiporus sulphureus 93-53</name>
    <dbReference type="NCBI Taxonomy" id="1314785"/>
    <lineage>
        <taxon>Eukaryota</taxon>
        <taxon>Fungi</taxon>
        <taxon>Dikarya</taxon>
        <taxon>Basidiomycota</taxon>
        <taxon>Agaricomycotina</taxon>
        <taxon>Agaricomycetes</taxon>
        <taxon>Polyporales</taxon>
        <taxon>Laetiporus</taxon>
    </lineage>
</organism>
<gene>
    <name evidence="3" type="ORF">LAESUDRAFT_714508</name>
</gene>
<dbReference type="Proteomes" id="UP000076871">
    <property type="component" value="Unassembled WGS sequence"/>
</dbReference>
<dbReference type="GeneID" id="63824100"/>
<evidence type="ECO:0000256" key="2">
    <source>
        <dbReference type="SAM" id="MobiDB-lite"/>
    </source>
</evidence>
<feature type="coiled-coil region" evidence="1">
    <location>
        <begin position="129"/>
        <end position="170"/>
    </location>
</feature>
<keyword evidence="1" id="KW-0175">Coiled coil</keyword>
<protein>
    <submittedName>
        <fullName evidence="3">Uncharacterized protein</fullName>
    </submittedName>
</protein>
<feature type="region of interest" description="Disordered" evidence="2">
    <location>
        <begin position="393"/>
        <end position="412"/>
    </location>
</feature>
<accession>A0A165E325</accession>
<dbReference type="AlphaFoldDB" id="A0A165E325"/>
<feature type="region of interest" description="Disordered" evidence="2">
    <location>
        <begin position="619"/>
        <end position="638"/>
    </location>
</feature>
<keyword evidence="4" id="KW-1185">Reference proteome</keyword>
<sequence>MPGLLRISHLFSRALIANSLHNAQAVSLILCDLLPLNGFCTRVPDQMKRLSDNIQDILFRRSLNAACKYAWNAINAQYTQRRHEERIAFLEDRVSALSTSRVALNLTLDNMRTALANGRDEYAVLGTAIVELQGEKAEVDTRLEEARLTIKSENARCLQLENAVAHLNQELQLTRGVLSTERTRCKGLETSVLALEGSRQQLLGHQAVHADKYRVAQEQLSAVLFQVDELLRGKVLLSASLQASQSLAEDMHVEVKTLRDSREATEKTLAKAILSISEFERIVSDLRESADVCSTQLKVTEVELLLEREKLQIALDSVDALRAECEVHKSNYLYAMEDLEDERKALSTAESAITQERAAKEQLIRDIAAVREENARIVADGRRRENDLRAELEEERRQRTETDKALAEEHQRRVGEDKAVFELGEHLSVMTQENDGLRKERIQVHDELHKEQTSDQHYLSEIGSLKTELSQTKEEHNATVDRLHAFEDASQARWEEAMEENDQLMKDKSMLQQTVRHLIESKESSVKRINELEYTIVQTNKQLDKTTKGLAESQKVCVAVTAQMQVMAQENTDLRASMNMMSGSAASLQEARRTNKSMSEELAICRCRKALKNITKANTEELENEPASQAEHSREYVKPAPATRRTSFFWY</sequence>
<evidence type="ECO:0000256" key="1">
    <source>
        <dbReference type="SAM" id="Coils"/>
    </source>
</evidence>
<name>A0A165E325_9APHY</name>
<evidence type="ECO:0000313" key="3">
    <source>
        <dbReference type="EMBL" id="KZT06147.1"/>
    </source>
</evidence>
<evidence type="ECO:0000313" key="4">
    <source>
        <dbReference type="Proteomes" id="UP000076871"/>
    </source>
</evidence>
<reference evidence="3 4" key="1">
    <citation type="journal article" date="2016" name="Mol. Biol. Evol.">
        <title>Comparative Genomics of Early-Diverging Mushroom-Forming Fungi Provides Insights into the Origins of Lignocellulose Decay Capabilities.</title>
        <authorList>
            <person name="Nagy L.G."/>
            <person name="Riley R."/>
            <person name="Tritt A."/>
            <person name="Adam C."/>
            <person name="Daum C."/>
            <person name="Floudas D."/>
            <person name="Sun H."/>
            <person name="Yadav J.S."/>
            <person name="Pangilinan J."/>
            <person name="Larsson K.H."/>
            <person name="Matsuura K."/>
            <person name="Barry K."/>
            <person name="Labutti K."/>
            <person name="Kuo R."/>
            <person name="Ohm R.A."/>
            <person name="Bhattacharya S.S."/>
            <person name="Shirouzu T."/>
            <person name="Yoshinaga Y."/>
            <person name="Martin F.M."/>
            <person name="Grigoriev I.V."/>
            <person name="Hibbett D.S."/>
        </authorList>
    </citation>
    <scope>NUCLEOTIDE SEQUENCE [LARGE SCALE GENOMIC DNA]</scope>
    <source>
        <strain evidence="3 4">93-53</strain>
    </source>
</reference>
<dbReference type="EMBL" id="KV427626">
    <property type="protein sequence ID" value="KZT06147.1"/>
    <property type="molecule type" value="Genomic_DNA"/>
</dbReference>
<proteinExistence type="predicted"/>